<dbReference type="InterPro" id="IPR001650">
    <property type="entry name" value="Helicase_C-like"/>
</dbReference>
<evidence type="ECO:0000256" key="4">
    <source>
        <dbReference type="ARBA" id="ARBA00022840"/>
    </source>
</evidence>
<evidence type="ECO:0000313" key="8">
    <source>
        <dbReference type="Proteomes" id="UP000002892"/>
    </source>
</evidence>
<dbReference type="PANTHER" id="PTHR12131:SF1">
    <property type="entry name" value="ATP-DEPENDENT RNA HELICASE SUPV3L1, MITOCHONDRIAL-RELATED"/>
    <property type="match status" value="1"/>
</dbReference>
<dbReference type="InterPro" id="IPR050699">
    <property type="entry name" value="RNA-DNA_Helicase"/>
</dbReference>
<name>I4D386_DESAJ</name>
<dbReference type="GO" id="GO:0016787">
    <property type="term" value="F:hydrolase activity"/>
    <property type="evidence" value="ECO:0007669"/>
    <property type="project" value="UniProtKB-KW"/>
</dbReference>
<dbReference type="RefSeq" id="WP_014826267.1">
    <property type="nucleotide sequence ID" value="NC_018068.1"/>
</dbReference>
<feature type="domain" description="Helicase ATP-binding" evidence="5">
    <location>
        <begin position="115"/>
        <end position="249"/>
    </location>
</feature>
<proteinExistence type="predicted"/>
<dbReference type="InterPro" id="IPR027417">
    <property type="entry name" value="P-loop_NTPase"/>
</dbReference>
<protein>
    <submittedName>
        <fullName evidence="7">Superfamily II helicase</fullName>
    </submittedName>
</protein>
<keyword evidence="1" id="KW-0547">Nucleotide-binding</keyword>
<dbReference type="EMBL" id="CP003639">
    <property type="protein sequence ID" value="AFM40260.1"/>
    <property type="molecule type" value="Genomic_DNA"/>
</dbReference>
<keyword evidence="3 7" id="KW-0347">Helicase</keyword>
<dbReference type="STRING" id="646529.Desaci_1230"/>
<dbReference type="GO" id="GO:0003676">
    <property type="term" value="F:nucleic acid binding"/>
    <property type="evidence" value="ECO:0007669"/>
    <property type="project" value="InterPro"/>
</dbReference>
<keyword evidence="2" id="KW-0378">Hydrolase</keyword>
<dbReference type="GO" id="GO:0004386">
    <property type="term" value="F:helicase activity"/>
    <property type="evidence" value="ECO:0007669"/>
    <property type="project" value="UniProtKB-KW"/>
</dbReference>
<sequence length="733" mass="85836">MEELISEINTSENISSNRSFYLAEKCSNLLSSGSTLDEQEARRIVIHILNNWEKVCHETYNFWTDIIEALGFYPYLAKNKDNLILESSADIIRQQYFLSDYLENTYFHKEQKKLSTNVFSDNNVVASAPTSFGKSLLIEEIVASHKFQNIVIIQPTLALLDETRLKMRKYSDFYKIIVRTSQPASEEKGNLFLLTAERVMEYEPLPKIDFLIVDEFYKLSLRRIDDRADTLNNAFLKITNHNNCKFYLLGPNIDDITPGFAEKYNAVFFKSNFSLVDCNVVNLYEQITPTTSDRENDKNKLALLYPLLDSLGNEQTLIYCSSPNRARRYARGYLDYLISKGTAPQNDLSLIEWIHKNIADDWSLAKELEYKVAVHDGSLQKHIGASIIRYFNKGLLNCIFCTSTIIEGVNTSAKNVILFDDRKGGRQIDFFDYSNIKGRSGRLMEHYVGTIYNFVQPPKQRQIIIDIPFYEQNPQIISDEILINILPEDIEDRTRARYEELYQIKHELLDIIKKNGVSVNGQMNIYYALERDIDVQYNNIAWAQLPNWEKMFYILSLAENNLFDFSDKHGVFSVKQLVRYLDMYRKKKNLMVIVDDIYQGKVKNVKYMTPERKLKYYDDSIEQAFHLYRHWFQFTVPKAFRVVDSLQRFVCTKHSRRPGSYSYFVQQLENDFIRDNLSILTEYGIPASAVRQLEKNVPPDIDEDDVFEFIRRNKKTLARNLLRYELEKIDECL</sequence>
<evidence type="ECO:0000256" key="3">
    <source>
        <dbReference type="ARBA" id="ARBA00022806"/>
    </source>
</evidence>
<dbReference type="Proteomes" id="UP000002892">
    <property type="component" value="Chromosome"/>
</dbReference>
<dbReference type="InterPro" id="IPR011545">
    <property type="entry name" value="DEAD/DEAH_box_helicase_dom"/>
</dbReference>
<dbReference type="PANTHER" id="PTHR12131">
    <property type="entry name" value="ATP-DEPENDENT RNA AND DNA HELICASE"/>
    <property type="match status" value="1"/>
</dbReference>
<dbReference type="KEGG" id="dai:Desaci_1230"/>
<dbReference type="PROSITE" id="PS51194">
    <property type="entry name" value="HELICASE_CTER"/>
    <property type="match status" value="1"/>
</dbReference>
<evidence type="ECO:0000256" key="2">
    <source>
        <dbReference type="ARBA" id="ARBA00022801"/>
    </source>
</evidence>
<keyword evidence="8" id="KW-1185">Reference proteome</keyword>
<dbReference type="PROSITE" id="PS51192">
    <property type="entry name" value="HELICASE_ATP_BIND_1"/>
    <property type="match status" value="1"/>
</dbReference>
<feature type="domain" description="Helicase C-terminal" evidence="6">
    <location>
        <begin position="333"/>
        <end position="494"/>
    </location>
</feature>
<dbReference type="eggNOG" id="COG1204">
    <property type="taxonomic scope" value="Bacteria"/>
</dbReference>
<evidence type="ECO:0000256" key="1">
    <source>
        <dbReference type="ARBA" id="ARBA00022741"/>
    </source>
</evidence>
<dbReference type="Pfam" id="PF00270">
    <property type="entry name" value="DEAD"/>
    <property type="match status" value="1"/>
</dbReference>
<organism evidence="7 8">
    <name type="scientific">Desulfosporosinus acidiphilus (strain DSM 22704 / JCM 16185 / SJ4)</name>
    <dbReference type="NCBI Taxonomy" id="646529"/>
    <lineage>
        <taxon>Bacteria</taxon>
        <taxon>Bacillati</taxon>
        <taxon>Bacillota</taxon>
        <taxon>Clostridia</taxon>
        <taxon>Eubacteriales</taxon>
        <taxon>Desulfitobacteriaceae</taxon>
        <taxon>Desulfosporosinus</taxon>
    </lineage>
</organism>
<reference evidence="7 8" key="1">
    <citation type="journal article" date="2012" name="J. Bacteriol.">
        <title>Complete genome sequences of Desulfosporosinus orientis DSM765T, Desulfosporosinus youngiae DSM17734T, Desulfosporosinus meridiei DSM13257T, and Desulfosporosinus acidiphilus DSM22704T.</title>
        <authorList>
            <person name="Pester M."/>
            <person name="Brambilla E."/>
            <person name="Alazard D."/>
            <person name="Rattei T."/>
            <person name="Weinmaier T."/>
            <person name="Han J."/>
            <person name="Lucas S."/>
            <person name="Lapidus A."/>
            <person name="Cheng J.F."/>
            <person name="Goodwin L."/>
            <person name="Pitluck S."/>
            <person name="Peters L."/>
            <person name="Ovchinnikova G."/>
            <person name="Teshima H."/>
            <person name="Detter J.C."/>
            <person name="Han C.S."/>
            <person name="Tapia R."/>
            <person name="Land M.L."/>
            <person name="Hauser L."/>
            <person name="Kyrpides N.C."/>
            <person name="Ivanova N.N."/>
            <person name="Pagani I."/>
            <person name="Huntmann M."/>
            <person name="Wei C.L."/>
            <person name="Davenport K.W."/>
            <person name="Daligault H."/>
            <person name="Chain P.S."/>
            <person name="Chen A."/>
            <person name="Mavromatis K."/>
            <person name="Markowitz V."/>
            <person name="Szeto E."/>
            <person name="Mikhailova N."/>
            <person name="Pati A."/>
            <person name="Wagner M."/>
            <person name="Woyke T."/>
            <person name="Ollivier B."/>
            <person name="Klenk H.P."/>
            <person name="Spring S."/>
            <person name="Loy A."/>
        </authorList>
    </citation>
    <scope>NUCLEOTIDE SEQUENCE [LARGE SCALE GENOMIC DNA]</scope>
    <source>
        <strain evidence="8">DSM 22704 / JCM 16185 / SJ4</strain>
    </source>
</reference>
<dbReference type="AlphaFoldDB" id="I4D386"/>
<accession>I4D386</accession>
<dbReference type="HOGENOM" id="CLU_025497_0_0_9"/>
<gene>
    <name evidence="7" type="ordered locus">Desaci_1230</name>
</gene>
<dbReference type="GO" id="GO:0005524">
    <property type="term" value="F:ATP binding"/>
    <property type="evidence" value="ECO:0007669"/>
    <property type="project" value="UniProtKB-KW"/>
</dbReference>
<evidence type="ECO:0000313" key="7">
    <source>
        <dbReference type="EMBL" id="AFM40260.1"/>
    </source>
</evidence>
<evidence type="ECO:0000259" key="5">
    <source>
        <dbReference type="PROSITE" id="PS51192"/>
    </source>
</evidence>
<dbReference type="SUPFAM" id="SSF52540">
    <property type="entry name" value="P-loop containing nucleoside triphosphate hydrolases"/>
    <property type="match status" value="2"/>
</dbReference>
<dbReference type="OrthoDB" id="9815222at2"/>
<keyword evidence="4" id="KW-0067">ATP-binding</keyword>
<dbReference type="SMART" id="SM00490">
    <property type="entry name" value="HELICc"/>
    <property type="match status" value="1"/>
</dbReference>
<dbReference type="SMART" id="SM00487">
    <property type="entry name" value="DEXDc"/>
    <property type="match status" value="1"/>
</dbReference>
<dbReference type="Gene3D" id="3.40.50.300">
    <property type="entry name" value="P-loop containing nucleotide triphosphate hydrolases"/>
    <property type="match status" value="2"/>
</dbReference>
<dbReference type="InterPro" id="IPR014001">
    <property type="entry name" value="Helicase_ATP-bd"/>
</dbReference>
<evidence type="ECO:0000259" key="6">
    <source>
        <dbReference type="PROSITE" id="PS51194"/>
    </source>
</evidence>
<dbReference type="Pfam" id="PF00271">
    <property type="entry name" value="Helicase_C"/>
    <property type="match status" value="1"/>
</dbReference>